<keyword evidence="2" id="KW-0808">Transferase</keyword>
<evidence type="ECO:0000256" key="3">
    <source>
        <dbReference type="ARBA" id="ARBA00022723"/>
    </source>
</evidence>
<feature type="region of interest" description="Disordered" evidence="7">
    <location>
        <begin position="196"/>
        <end position="225"/>
    </location>
</feature>
<evidence type="ECO:0000256" key="5">
    <source>
        <dbReference type="ARBA" id="ARBA00038491"/>
    </source>
</evidence>
<evidence type="ECO:0000313" key="9">
    <source>
        <dbReference type="EMBL" id="KAG2466418.1"/>
    </source>
</evidence>
<dbReference type="EC" id="2.7.7.19" evidence="1"/>
<feature type="domain" description="PAP-associated" evidence="8">
    <location>
        <begin position="410"/>
        <end position="464"/>
    </location>
</feature>
<keyword evidence="4" id="KW-0460">Magnesium</keyword>
<feature type="compositionally biased region" description="Polar residues" evidence="7">
    <location>
        <begin position="260"/>
        <end position="275"/>
    </location>
</feature>
<dbReference type="PANTHER" id="PTHR12271:SF40">
    <property type="entry name" value="POLY(A) RNA POLYMERASE GLD2"/>
    <property type="match status" value="1"/>
</dbReference>
<dbReference type="PANTHER" id="PTHR12271">
    <property type="entry name" value="POLY A POLYMERASE CID PAP -RELATED"/>
    <property type="match status" value="1"/>
</dbReference>
<dbReference type="Pfam" id="PF03828">
    <property type="entry name" value="PAP_assoc"/>
    <property type="match status" value="1"/>
</dbReference>
<dbReference type="GO" id="GO:1990817">
    <property type="term" value="F:poly(A) RNA polymerase activity"/>
    <property type="evidence" value="ECO:0007669"/>
    <property type="project" value="UniProtKB-EC"/>
</dbReference>
<feature type="non-terminal residue" evidence="9">
    <location>
        <position position="1"/>
    </location>
</feature>
<evidence type="ECO:0000256" key="1">
    <source>
        <dbReference type="ARBA" id="ARBA00012388"/>
    </source>
</evidence>
<gene>
    <name evidence="9" type="primary">Tent2</name>
    <name evidence="9" type="ORF">GTO96_0020345</name>
</gene>
<keyword evidence="3" id="KW-0479">Metal-binding</keyword>
<feature type="compositionally biased region" description="Low complexity" evidence="7">
    <location>
        <begin position="196"/>
        <end position="206"/>
    </location>
</feature>
<evidence type="ECO:0000256" key="7">
    <source>
        <dbReference type="SAM" id="MobiDB-lite"/>
    </source>
</evidence>
<evidence type="ECO:0000259" key="8">
    <source>
        <dbReference type="Pfam" id="PF03828"/>
    </source>
</evidence>
<dbReference type="GO" id="GO:0046872">
    <property type="term" value="F:metal ion binding"/>
    <property type="evidence" value="ECO:0007669"/>
    <property type="project" value="UniProtKB-KW"/>
</dbReference>
<dbReference type="Gene3D" id="1.10.1410.10">
    <property type="match status" value="1"/>
</dbReference>
<comment type="catalytic activity">
    <reaction evidence="6">
        <text>RNA(n) + ATP = RNA(n)-3'-adenine ribonucleotide + diphosphate</text>
        <dbReference type="Rhea" id="RHEA:11332"/>
        <dbReference type="Rhea" id="RHEA-COMP:14527"/>
        <dbReference type="Rhea" id="RHEA-COMP:17347"/>
        <dbReference type="ChEBI" id="CHEBI:30616"/>
        <dbReference type="ChEBI" id="CHEBI:33019"/>
        <dbReference type="ChEBI" id="CHEBI:140395"/>
        <dbReference type="ChEBI" id="CHEBI:173115"/>
        <dbReference type="EC" id="2.7.7.19"/>
    </reaction>
</comment>
<dbReference type="Proteomes" id="UP000886611">
    <property type="component" value="Unassembled WGS sequence"/>
</dbReference>
<dbReference type="EMBL" id="JAATIS010001241">
    <property type="protein sequence ID" value="KAG2466418.1"/>
    <property type="molecule type" value="Genomic_DNA"/>
</dbReference>
<dbReference type="AlphaFoldDB" id="A0A8X7XE21"/>
<evidence type="ECO:0000256" key="6">
    <source>
        <dbReference type="ARBA" id="ARBA00048830"/>
    </source>
</evidence>
<evidence type="ECO:0000256" key="2">
    <source>
        <dbReference type="ARBA" id="ARBA00022679"/>
    </source>
</evidence>
<sequence>MLSVCLCRGQASQWRPTWGHPSGARRGPHNDKYFVNGPAQQRTPHTGRGSGRATQRSVYHGNRPNEERPSPVRRRRASLERSGLRKSRCRHGQPGRRGDAKGHTEVGPRKTGSGRKRNKCVKTEKKIMFPHSSLLDRCSYPPKQQQNNDCFTRFPVNLAPVLFPTQQLIESEYNFMNANFHHTPLNVLCRFPSGHVNPSHHNSPHSPAVPTIPQGRKRRSDEHSPYDIKRQRFSSPHALHLSSATGSPSIAFNSAAVPLQNESRNSTPSPSTVASPHTPKPSGCVPPLYGFQNRNISSNQINSGKDKVNQKSDAVYILSLVQQLFYRLRKYIVLLVEMFRFGVEFDLNVNNVVGIRNTFLLRTYAYALSKPVIPSLQKEYPESFNPTMQLHLVHEGPSNIPPYISKNGSTLGELFQGFLKYYATVFNWEKLMISVREAKALPRPDGAEWKNKYICVEEPFDRSNTARAVHEKVKFDAIKAEFMEVWRCIIYLNSKIVIAYVLYSGQSGNQLGQKQVICLE</sequence>
<feature type="compositionally biased region" description="Basic and acidic residues" evidence="7">
    <location>
        <begin position="96"/>
        <end position="108"/>
    </location>
</feature>
<dbReference type="SUPFAM" id="SSF81631">
    <property type="entry name" value="PAP/OAS1 substrate-binding domain"/>
    <property type="match status" value="1"/>
</dbReference>
<evidence type="ECO:0000256" key="4">
    <source>
        <dbReference type="ARBA" id="ARBA00022842"/>
    </source>
</evidence>
<name>A0A8X7XE21_POLSE</name>
<feature type="non-terminal residue" evidence="9">
    <location>
        <position position="520"/>
    </location>
</feature>
<keyword evidence="10" id="KW-1185">Reference proteome</keyword>
<accession>A0A8X7XE21</accession>
<dbReference type="InterPro" id="IPR002058">
    <property type="entry name" value="PAP_assoc"/>
</dbReference>
<feature type="region of interest" description="Disordered" evidence="7">
    <location>
        <begin position="13"/>
        <end position="119"/>
    </location>
</feature>
<evidence type="ECO:0000313" key="10">
    <source>
        <dbReference type="Proteomes" id="UP000886611"/>
    </source>
</evidence>
<protein>
    <recommendedName>
        <fullName evidence="1">polynucleotide adenylyltransferase</fullName>
        <ecNumber evidence="1">2.7.7.19</ecNumber>
    </recommendedName>
</protein>
<comment type="similarity">
    <text evidence="5">Belongs to the DNA polymerase type-B-like family. GLD2 subfamily.</text>
</comment>
<comment type="caution">
    <text evidence="9">The sequence shown here is derived from an EMBL/GenBank/DDBJ whole genome shotgun (WGS) entry which is preliminary data.</text>
</comment>
<feature type="compositionally biased region" description="Basic residues" evidence="7">
    <location>
        <begin position="84"/>
        <end position="94"/>
    </location>
</feature>
<reference evidence="9 10" key="1">
    <citation type="journal article" date="2021" name="Cell">
        <title>Tracing the genetic footprints of vertebrate landing in non-teleost ray-finned fishes.</title>
        <authorList>
            <person name="Bi X."/>
            <person name="Wang K."/>
            <person name="Yang L."/>
            <person name="Pan H."/>
            <person name="Jiang H."/>
            <person name="Wei Q."/>
            <person name="Fang M."/>
            <person name="Yu H."/>
            <person name="Zhu C."/>
            <person name="Cai Y."/>
            <person name="He Y."/>
            <person name="Gan X."/>
            <person name="Zeng H."/>
            <person name="Yu D."/>
            <person name="Zhu Y."/>
            <person name="Jiang H."/>
            <person name="Qiu Q."/>
            <person name="Yang H."/>
            <person name="Zhang Y.E."/>
            <person name="Wang W."/>
            <person name="Zhu M."/>
            <person name="He S."/>
            <person name="Zhang G."/>
        </authorList>
    </citation>
    <scope>NUCLEOTIDE SEQUENCE [LARGE SCALE GENOMIC DNA]</scope>
    <source>
        <strain evidence="9">Bchr_013</strain>
    </source>
</reference>
<organism evidence="9 10">
    <name type="scientific">Polypterus senegalus</name>
    <name type="common">Senegal bichir</name>
    <dbReference type="NCBI Taxonomy" id="55291"/>
    <lineage>
        <taxon>Eukaryota</taxon>
        <taxon>Metazoa</taxon>
        <taxon>Chordata</taxon>
        <taxon>Craniata</taxon>
        <taxon>Vertebrata</taxon>
        <taxon>Euteleostomi</taxon>
        <taxon>Actinopterygii</taxon>
        <taxon>Polypteriformes</taxon>
        <taxon>Polypteridae</taxon>
        <taxon>Polypterus</taxon>
    </lineage>
</organism>
<dbReference type="GO" id="GO:0031123">
    <property type="term" value="P:RNA 3'-end processing"/>
    <property type="evidence" value="ECO:0007669"/>
    <property type="project" value="TreeGrafter"/>
</dbReference>
<proteinExistence type="inferred from homology"/>
<feature type="region of interest" description="Disordered" evidence="7">
    <location>
        <begin position="260"/>
        <end position="286"/>
    </location>
</feature>